<feature type="compositionally biased region" description="Acidic residues" evidence="1">
    <location>
        <begin position="606"/>
        <end position="631"/>
    </location>
</feature>
<dbReference type="GO" id="GO:0000723">
    <property type="term" value="P:telomere maintenance"/>
    <property type="evidence" value="ECO:0007669"/>
    <property type="project" value="InterPro"/>
</dbReference>
<dbReference type="SUPFAM" id="SSF50249">
    <property type="entry name" value="Nucleic acid-binding proteins"/>
    <property type="match status" value="1"/>
</dbReference>
<sequence length="1176" mass="128890">MDPTEQPAASALSRCPKVPIAQLSPTLEAADEKSIEGTGVEYAPGDTSFQNIAWDVHISNTVNLETHRPSQSSLTVVLITQNEQMSAQREQLPPSTPRVLTTDSDTVIPENQTWESPVFIRRASYNHIAPFDPTIFSPLEEDGSIPGKGRKRARYSFQRSDWHLSDEPCSPEPAPDWLADADQFSDQEMEESADAPDASSHVDLLGVAAHSDTEISPGEDAPTFIKPSLNATTHLPGAQAAPTEIHAGSTATSFEDRLIATKSLPTDTPKLKPIPSPGLPIPSPIVSSQHSNHGYFSPFDSVNRAQTLDSSSADSLGNAAHLGPTDRQTRFSPRENSTGLENADNEELDDQLQTNAEGPVTHHSSPLSATEVPYPDVAEYSLNGNLDFLQAGFEEPVHSHFQTSVGHDLPSFPSETHMNIPNIENVDMGDAPRHADLDVPSPEDQSSGSEATQTSQDLVGPAHPDQPQPDVGIQTMQSEEAPRHKEQEDEYYETFPHGIATLEHSTRSPDDVSSEMEPEEAASFELGQDYIDEDGVESSEAEHDDGRGDESQSENEAVSETAELPRHPPAQTEVICLDSDSEDELASNALAASRDPGMNLHHQDQNEDEYLESEEESEPAESEDDNAETFADDLHDSDKDDESSVDVLARDHYAESFWSQSSPAEQSANQEMDSEDEKSEPDNHGNVNINESASNSHAIIVLDSDEESQEQSADDMPRRGESRQSLHYDGAADVCEEEFADEDSVHEELVDEFVSEDAVDTEHQGKPGTHLEDADNEQDLPMDSSEPRQQLPIPGPTQDLENAFDSRIRKPDEGSNTSEQENSEEPPLNLASDQPEAPDDTDELASEKHDVGLLDDLEDQKMHEETGAEDNSNVDAAIVDLVPTINAPMRLLVDSTETSNVQPLKMPEVVISPLPVPDRNAHGLRSKVSYYAPLASLVDHYNALVDTISIVREVSPIAQATSSPKDYYSTLQLTDRSMAGTILQAQIFRRHPGAIPALAEGDAVLLRDFKVRSYDHSIMLVSVETSSWAVFNGSGHDPQIEGPPVEYGTEECAYAADLRKWYLESGAAMIADYELQSSIHEDSLDYLKRHASPGSPATPGSVVFSDSGSIESISHESQQEGQKRSPRDSRRRRSNRNHRRITIHELRHGRRYTEVGSPSAKESIHELRDGTLYANL</sequence>
<dbReference type="Proteomes" id="UP001150941">
    <property type="component" value="Unassembled WGS sequence"/>
</dbReference>
<feature type="compositionally biased region" description="Pro residues" evidence="1">
    <location>
        <begin position="272"/>
        <end position="283"/>
    </location>
</feature>
<dbReference type="OrthoDB" id="5363079at2759"/>
<feature type="compositionally biased region" description="Basic and acidic residues" evidence="1">
    <location>
        <begin position="715"/>
        <end position="726"/>
    </location>
</feature>
<feature type="region of interest" description="Disordered" evidence="1">
    <location>
        <begin position="1090"/>
        <end position="1140"/>
    </location>
</feature>
<dbReference type="InterPro" id="IPR011564">
    <property type="entry name" value="Telomer_end-bd_POT1/Cdc13"/>
</dbReference>
<accession>A0A9W9NPE1</accession>
<dbReference type="GO" id="GO:0000781">
    <property type="term" value="C:chromosome, telomeric region"/>
    <property type="evidence" value="ECO:0007669"/>
    <property type="project" value="InterPro"/>
</dbReference>
<feature type="region of interest" description="Disordered" evidence="1">
    <location>
        <begin position="308"/>
        <end position="348"/>
    </location>
</feature>
<feature type="region of interest" description="Disordered" evidence="1">
    <location>
        <begin position="213"/>
        <end position="243"/>
    </location>
</feature>
<evidence type="ECO:0000313" key="3">
    <source>
        <dbReference type="EMBL" id="KAJ5223720.1"/>
    </source>
</evidence>
<evidence type="ECO:0000313" key="4">
    <source>
        <dbReference type="Proteomes" id="UP001150941"/>
    </source>
</evidence>
<feature type="compositionally biased region" description="Basic and acidic residues" evidence="1">
    <location>
        <begin position="540"/>
        <end position="550"/>
    </location>
</feature>
<dbReference type="EMBL" id="JAPQKS010000006">
    <property type="protein sequence ID" value="KAJ5223720.1"/>
    <property type="molecule type" value="Genomic_DNA"/>
</dbReference>
<feature type="region of interest" description="Disordered" evidence="1">
    <location>
        <begin position="264"/>
        <end position="287"/>
    </location>
</feature>
<feature type="compositionally biased region" description="Acidic residues" evidence="1">
    <location>
        <begin position="512"/>
        <end position="522"/>
    </location>
</feature>
<feature type="compositionally biased region" description="Acidic residues" evidence="1">
    <location>
        <begin position="703"/>
        <end position="713"/>
    </location>
</feature>
<evidence type="ECO:0000256" key="1">
    <source>
        <dbReference type="SAM" id="MobiDB-lite"/>
    </source>
</evidence>
<reference evidence="3" key="1">
    <citation type="submission" date="2022-11" db="EMBL/GenBank/DDBJ databases">
        <authorList>
            <person name="Petersen C."/>
        </authorList>
    </citation>
    <scope>NUCLEOTIDE SEQUENCE</scope>
    <source>
        <strain evidence="3">IBT 19713</strain>
    </source>
</reference>
<dbReference type="CDD" id="cd04497">
    <property type="entry name" value="hPOT1_OB1_like"/>
    <property type="match status" value="1"/>
</dbReference>
<protein>
    <recommendedName>
        <fullName evidence="2">Telomeric single stranded DNA binding POT1/Cdc13 domain-containing protein</fullName>
    </recommendedName>
</protein>
<feature type="compositionally biased region" description="Polar residues" evidence="1">
    <location>
        <begin position="443"/>
        <end position="457"/>
    </location>
</feature>
<feature type="compositionally biased region" description="Basic and acidic residues" evidence="1">
    <location>
        <begin position="804"/>
        <end position="813"/>
    </location>
</feature>
<dbReference type="Gene3D" id="2.40.50.140">
    <property type="entry name" value="Nucleic acid-binding proteins"/>
    <property type="match status" value="1"/>
</dbReference>
<reference evidence="3" key="2">
    <citation type="journal article" date="2023" name="IMA Fungus">
        <title>Comparative genomic study of the Penicillium genus elucidates a diverse pangenome and 15 lateral gene transfer events.</title>
        <authorList>
            <person name="Petersen C."/>
            <person name="Sorensen T."/>
            <person name="Nielsen M.R."/>
            <person name="Sondergaard T.E."/>
            <person name="Sorensen J.L."/>
            <person name="Fitzpatrick D.A."/>
            <person name="Frisvad J.C."/>
            <person name="Nielsen K.L."/>
        </authorList>
    </citation>
    <scope>NUCLEOTIDE SEQUENCE</scope>
    <source>
        <strain evidence="3">IBT 19713</strain>
    </source>
</reference>
<feature type="region of interest" description="Disordered" evidence="1">
    <location>
        <begin position="404"/>
        <end position="489"/>
    </location>
</feature>
<organism evidence="3 4">
    <name type="scientific">Penicillium chermesinum</name>
    <dbReference type="NCBI Taxonomy" id="63820"/>
    <lineage>
        <taxon>Eukaryota</taxon>
        <taxon>Fungi</taxon>
        <taxon>Dikarya</taxon>
        <taxon>Ascomycota</taxon>
        <taxon>Pezizomycotina</taxon>
        <taxon>Eurotiomycetes</taxon>
        <taxon>Eurotiomycetidae</taxon>
        <taxon>Eurotiales</taxon>
        <taxon>Aspergillaceae</taxon>
        <taxon>Penicillium</taxon>
    </lineage>
</organism>
<keyword evidence="4" id="KW-1185">Reference proteome</keyword>
<name>A0A9W9NPE1_9EURO</name>
<feature type="compositionally biased region" description="Basic residues" evidence="1">
    <location>
        <begin position="1129"/>
        <end position="1140"/>
    </location>
</feature>
<dbReference type="SMART" id="SM00976">
    <property type="entry name" value="Telo_bind"/>
    <property type="match status" value="1"/>
</dbReference>
<feature type="compositionally biased region" description="Acidic residues" evidence="1">
    <location>
        <begin position="734"/>
        <end position="759"/>
    </location>
</feature>
<gene>
    <name evidence="3" type="ORF">N7468_008262</name>
</gene>
<dbReference type="AlphaFoldDB" id="A0A9W9NPE1"/>
<feature type="region of interest" description="Disordered" evidence="1">
    <location>
        <begin position="503"/>
        <end position="844"/>
    </location>
</feature>
<dbReference type="InterPro" id="IPR012340">
    <property type="entry name" value="NA-bd_OB-fold"/>
</dbReference>
<dbReference type="GeneID" id="83204861"/>
<feature type="compositionally biased region" description="Acidic residues" evidence="1">
    <location>
        <begin position="530"/>
        <end position="539"/>
    </location>
</feature>
<evidence type="ECO:0000259" key="2">
    <source>
        <dbReference type="SMART" id="SM00976"/>
    </source>
</evidence>
<feature type="compositionally biased region" description="Polar residues" evidence="1">
    <location>
        <begin position="685"/>
        <end position="697"/>
    </location>
</feature>
<feature type="compositionally biased region" description="Basic and acidic residues" evidence="1">
    <location>
        <begin position="1113"/>
        <end position="1128"/>
    </location>
</feature>
<comment type="caution">
    <text evidence="3">The sequence shown here is derived from an EMBL/GenBank/DDBJ whole genome shotgun (WGS) entry which is preliminary data.</text>
</comment>
<feature type="compositionally biased region" description="Polar residues" evidence="1">
    <location>
        <begin position="657"/>
        <end position="671"/>
    </location>
</feature>
<proteinExistence type="predicted"/>
<dbReference type="GO" id="GO:0003677">
    <property type="term" value="F:DNA binding"/>
    <property type="evidence" value="ECO:0007669"/>
    <property type="project" value="InterPro"/>
</dbReference>
<feature type="compositionally biased region" description="Basic and acidic residues" evidence="1">
    <location>
        <begin position="760"/>
        <end position="773"/>
    </location>
</feature>
<dbReference type="Pfam" id="PF02765">
    <property type="entry name" value="POT1"/>
    <property type="match status" value="1"/>
</dbReference>
<dbReference type="RefSeq" id="XP_058327903.1">
    <property type="nucleotide sequence ID" value="XM_058477558.1"/>
</dbReference>
<feature type="domain" description="Telomeric single stranded DNA binding POT1/Cdc13" evidence="2">
    <location>
        <begin position="931"/>
        <end position="1063"/>
    </location>
</feature>